<evidence type="ECO:0000259" key="3">
    <source>
        <dbReference type="PROSITE" id="PS51747"/>
    </source>
</evidence>
<evidence type="ECO:0000313" key="4">
    <source>
        <dbReference type="EMBL" id="EDO35701.1"/>
    </source>
</evidence>
<dbReference type="OMA" id="CPLCAMA"/>
<dbReference type="Gene3D" id="3.40.140.10">
    <property type="entry name" value="Cytidine Deaminase, domain 2"/>
    <property type="match status" value="1"/>
</dbReference>
<dbReference type="InParanoid" id="A7SKU7"/>
<name>A7SKU7_NEMVE</name>
<dbReference type="PANTHER" id="PTHR11079">
    <property type="entry name" value="CYTOSINE DEAMINASE FAMILY MEMBER"/>
    <property type="match status" value="1"/>
</dbReference>
<keyword evidence="5" id="KW-1185">Reference proteome</keyword>
<dbReference type="InterPro" id="IPR002125">
    <property type="entry name" value="CMP_dCMP_dom"/>
</dbReference>
<dbReference type="PROSITE" id="PS51747">
    <property type="entry name" value="CYT_DCMP_DEAMINASES_2"/>
    <property type="match status" value="1"/>
</dbReference>
<dbReference type="AlphaFoldDB" id="A7SKU7"/>
<dbReference type="GO" id="GO:0005737">
    <property type="term" value="C:cytoplasm"/>
    <property type="evidence" value="ECO:0000318"/>
    <property type="project" value="GO_Central"/>
</dbReference>
<sequence>LVPVFACEIKDRKQASRCIRELKEAFNFSDLMHLKRIRSLKTRNTLPSLDDQALPSLDDHHTPDVPSLDDILHGTDVSREGLGEPFLVNVAKTQPHTRAQYQKASELWPTNFHEEKYISRLIGGELFTTKELETISSYVRFAQQAAQYAKSKQQVGIGAAMVDPETKRVVAVACDLRHHGHPLQHAVMVVIDLVAQSQGAGSWCLGGRDMDASLKNINSKLDLPYLCTGYDLYVTQEPCVMCAMALVHSRIRRVFYSCGDSIRGALGSKYKLHTQKALNHHFEVFQIMHTF</sequence>
<feature type="domain" description="CMP/dCMP-type deaminase" evidence="3">
    <location>
        <begin position="133"/>
        <end position="285"/>
    </location>
</feature>
<dbReference type="SUPFAM" id="SSF53927">
    <property type="entry name" value="Cytidine deaminase-like"/>
    <property type="match status" value="1"/>
</dbReference>
<dbReference type="PhylomeDB" id="A7SKU7"/>
<gene>
    <name evidence="4" type="ORF">NEMVEDRAFT_v1g122036</name>
</gene>
<dbReference type="GO" id="GO:0005634">
    <property type="term" value="C:nucleus"/>
    <property type="evidence" value="ECO:0000318"/>
    <property type="project" value="GO_Central"/>
</dbReference>
<feature type="non-terminal residue" evidence="4">
    <location>
        <position position="291"/>
    </location>
</feature>
<dbReference type="InterPro" id="IPR016193">
    <property type="entry name" value="Cytidine_deaminase-like"/>
</dbReference>
<dbReference type="PANTHER" id="PTHR11079:SF156">
    <property type="entry name" value="INACTIVE TRNA-SPECIFIC ADENOSINE DEAMINASE-LIKE PROTEIN 3-RELATED"/>
    <property type="match status" value="1"/>
</dbReference>
<protein>
    <recommendedName>
        <fullName evidence="3">CMP/dCMP-type deaminase domain-containing protein</fullName>
    </recommendedName>
</protein>
<dbReference type="STRING" id="45351.A7SKU7"/>
<evidence type="ECO:0000256" key="2">
    <source>
        <dbReference type="ARBA" id="ARBA00038160"/>
    </source>
</evidence>
<evidence type="ECO:0000313" key="5">
    <source>
        <dbReference type="Proteomes" id="UP000001593"/>
    </source>
</evidence>
<dbReference type="EMBL" id="DS469691">
    <property type="protein sequence ID" value="EDO35701.1"/>
    <property type="molecule type" value="Genomic_DNA"/>
</dbReference>
<dbReference type="Pfam" id="PF00383">
    <property type="entry name" value="dCMP_cyt_deam_1"/>
    <property type="match status" value="1"/>
</dbReference>
<evidence type="ECO:0000256" key="1">
    <source>
        <dbReference type="ARBA" id="ARBA00022694"/>
    </source>
</evidence>
<reference evidence="4 5" key="1">
    <citation type="journal article" date="2007" name="Science">
        <title>Sea anemone genome reveals ancestral eumetazoan gene repertoire and genomic organization.</title>
        <authorList>
            <person name="Putnam N.H."/>
            <person name="Srivastava M."/>
            <person name="Hellsten U."/>
            <person name="Dirks B."/>
            <person name="Chapman J."/>
            <person name="Salamov A."/>
            <person name="Terry A."/>
            <person name="Shapiro H."/>
            <person name="Lindquist E."/>
            <person name="Kapitonov V.V."/>
            <person name="Jurka J."/>
            <person name="Genikhovich G."/>
            <person name="Grigoriev I.V."/>
            <person name="Lucas S.M."/>
            <person name="Steele R.E."/>
            <person name="Finnerty J.R."/>
            <person name="Technau U."/>
            <person name="Martindale M.Q."/>
            <person name="Rokhsar D.S."/>
        </authorList>
    </citation>
    <scope>NUCLEOTIDE SEQUENCE [LARGE SCALE GENOMIC DNA]</scope>
    <source>
        <strain evidence="5">CH2 X CH6</strain>
    </source>
</reference>
<proteinExistence type="inferred from homology"/>
<accession>A7SKU7</accession>
<dbReference type="CDD" id="cd01285">
    <property type="entry name" value="nucleoside_deaminase"/>
    <property type="match status" value="1"/>
</dbReference>
<dbReference type="Proteomes" id="UP000001593">
    <property type="component" value="Unassembled WGS sequence"/>
</dbReference>
<dbReference type="eggNOG" id="KOG2771">
    <property type="taxonomic scope" value="Eukaryota"/>
</dbReference>
<dbReference type="GO" id="GO:0003824">
    <property type="term" value="F:catalytic activity"/>
    <property type="evidence" value="ECO:0007669"/>
    <property type="project" value="InterPro"/>
</dbReference>
<dbReference type="GO" id="GO:0008033">
    <property type="term" value="P:tRNA processing"/>
    <property type="evidence" value="ECO:0007669"/>
    <property type="project" value="UniProtKB-KW"/>
</dbReference>
<keyword evidence="1" id="KW-0819">tRNA processing</keyword>
<organism evidence="4 5">
    <name type="scientific">Nematostella vectensis</name>
    <name type="common">Starlet sea anemone</name>
    <dbReference type="NCBI Taxonomy" id="45351"/>
    <lineage>
        <taxon>Eukaryota</taxon>
        <taxon>Metazoa</taxon>
        <taxon>Cnidaria</taxon>
        <taxon>Anthozoa</taxon>
        <taxon>Hexacorallia</taxon>
        <taxon>Actiniaria</taxon>
        <taxon>Edwardsiidae</taxon>
        <taxon>Nematostella</taxon>
    </lineage>
</organism>
<dbReference type="HOGENOM" id="CLU_013817_2_1_1"/>
<comment type="similarity">
    <text evidence="2">Belongs to the cytidine and deoxycytidylate deaminase family. ADAT3 subfamily.</text>
</comment>